<evidence type="ECO:0000256" key="17">
    <source>
        <dbReference type="ARBA" id="ARBA00023180"/>
    </source>
</evidence>
<evidence type="ECO:0000256" key="19">
    <source>
        <dbReference type="ARBA" id="ARBA00025833"/>
    </source>
</evidence>
<dbReference type="GO" id="GO:0046872">
    <property type="term" value="F:metal ion binding"/>
    <property type="evidence" value="ECO:0007669"/>
    <property type="project" value="UniProtKB-KW"/>
</dbReference>
<dbReference type="GO" id="GO:0005764">
    <property type="term" value="C:lysosome"/>
    <property type="evidence" value="ECO:0007669"/>
    <property type="project" value="UniProtKB-SubCell"/>
</dbReference>
<dbReference type="GO" id="GO:0070573">
    <property type="term" value="F:metallodipeptidase activity"/>
    <property type="evidence" value="ECO:0007669"/>
    <property type="project" value="InterPro"/>
</dbReference>
<evidence type="ECO:0000256" key="11">
    <source>
        <dbReference type="ARBA" id="ARBA00022801"/>
    </source>
</evidence>
<dbReference type="GO" id="GO:0004180">
    <property type="term" value="F:carboxypeptidase activity"/>
    <property type="evidence" value="ECO:0007669"/>
    <property type="project" value="UniProtKB-KW"/>
</dbReference>
<evidence type="ECO:0000256" key="5">
    <source>
        <dbReference type="ARBA" id="ARBA00014116"/>
    </source>
</evidence>
<dbReference type="Gene3D" id="3.40.630.10">
    <property type="entry name" value="Zn peptidases"/>
    <property type="match status" value="1"/>
</dbReference>
<evidence type="ECO:0000259" key="21">
    <source>
        <dbReference type="Pfam" id="PF04389"/>
    </source>
</evidence>
<dbReference type="PANTHER" id="PTHR12053:SF3">
    <property type="entry name" value="CARBOXYPEPTIDASE Q"/>
    <property type="match status" value="1"/>
</dbReference>
<keyword evidence="13" id="KW-0862">Zinc</keyword>
<keyword evidence="17" id="KW-0325">Glycoprotein</keyword>
<keyword evidence="12" id="KW-0256">Endoplasmic reticulum</keyword>
<dbReference type="RefSeq" id="WP_090389249.1">
    <property type="nucleotide sequence ID" value="NZ_FMZO01000003.1"/>
</dbReference>
<comment type="subcellular location">
    <subcellularLocation>
        <location evidence="1">Endoplasmic reticulum</location>
    </subcellularLocation>
    <subcellularLocation>
        <location evidence="3">Golgi apparatus</location>
    </subcellularLocation>
    <subcellularLocation>
        <location evidence="2">Lysosome</location>
    </subcellularLocation>
    <subcellularLocation>
        <location evidence="4">Secreted</location>
    </subcellularLocation>
</comment>
<evidence type="ECO:0000256" key="7">
    <source>
        <dbReference type="ARBA" id="ARBA00022645"/>
    </source>
</evidence>
<organism evidence="22 23">
    <name type="scientific">Niabella drilacis (strain DSM 25811 / CCM 8410 / CCUG 62505 / LMG 26954 / E90)</name>
    <dbReference type="NCBI Taxonomy" id="1285928"/>
    <lineage>
        <taxon>Bacteria</taxon>
        <taxon>Pseudomonadati</taxon>
        <taxon>Bacteroidota</taxon>
        <taxon>Chitinophagia</taxon>
        <taxon>Chitinophagales</taxon>
        <taxon>Chitinophagaceae</taxon>
        <taxon>Niabella</taxon>
    </lineage>
</organism>
<evidence type="ECO:0000256" key="1">
    <source>
        <dbReference type="ARBA" id="ARBA00004240"/>
    </source>
</evidence>
<dbReference type="OrthoDB" id="9769665at2"/>
<dbReference type="Gene3D" id="3.50.30.30">
    <property type="match status" value="1"/>
</dbReference>
<evidence type="ECO:0000256" key="18">
    <source>
        <dbReference type="ARBA" id="ARBA00023228"/>
    </source>
</evidence>
<keyword evidence="10" id="KW-0732">Signal</keyword>
<accession>A0A1G6MW97</accession>
<evidence type="ECO:0000256" key="8">
    <source>
        <dbReference type="ARBA" id="ARBA00022670"/>
    </source>
</evidence>
<keyword evidence="14" id="KW-0333">Golgi apparatus</keyword>
<evidence type="ECO:0000313" key="22">
    <source>
        <dbReference type="EMBL" id="SDC59534.1"/>
    </source>
</evidence>
<name>A0A1G6MW97_NIADE</name>
<evidence type="ECO:0000313" key="23">
    <source>
        <dbReference type="Proteomes" id="UP000198757"/>
    </source>
</evidence>
<keyword evidence="8" id="KW-0645">Protease</keyword>
<keyword evidence="18" id="KW-0458">Lysosome</keyword>
<keyword evidence="11" id="KW-0378">Hydrolase</keyword>
<dbReference type="GO" id="GO:0005615">
    <property type="term" value="C:extracellular space"/>
    <property type="evidence" value="ECO:0007669"/>
    <property type="project" value="TreeGrafter"/>
</dbReference>
<protein>
    <recommendedName>
        <fullName evidence="5">Carboxypeptidase Q</fullName>
    </recommendedName>
    <alternativeName>
        <fullName evidence="20">Plasma glutamate carboxypeptidase</fullName>
    </alternativeName>
</protein>
<evidence type="ECO:0000256" key="3">
    <source>
        <dbReference type="ARBA" id="ARBA00004555"/>
    </source>
</evidence>
<gene>
    <name evidence="22" type="ORF">SAMN04487894_10356</name>
</gene>
<keyword evidence="16" id="KW-0865">Zymogen</keyword>
<evidence type="ECO:0000256" key="4">
    <source>
        <dbReference type="ARBA" id="ARBA00004613"/>
    </source>
</evidence>
<reference evidence="23" key="1">
    <citation type="submission" date="2016-10" db="EMBL/GenBank/DDBJ databases">
        <authorList>
            <person name="Varghese N."/>
            <person name="Submissions S."/>
        </authorList>
    </citation>
    <scope>NUCLEOTIDE SEQUENCE [LARGE SCALE GENOMIC DNA]</scope>
    <source>
        <strain evidence="23">DSM 25811 / CCM 8410 / LMG 26954 / E90</strain>
    </source>
</reference>
<evidence type="ECO:0000256" key="2">
    <source>
        <dbReference type="ARBA" id="ARBA00004371"/>
    </source>
</evidence>
<dbReference type="InterPro" id="IPR007484">
    <property type="entry name" value="Peptidase_M28"/>
</dbReference>
<keyword evidence="7" id="KW-0121">Carboxypeptidase</keyword>
<evidence type="ECO:0000256" key="12">
    <source>
        <dbReference type="ARBA" id="ARBA00022824"/>
    </source>
</evidence>
<dbReference type="Pfam" id="PF04389">
    <property type="entry name" value="Peptidase_M28"/>
    <property type="match status" value="1"/>
</dbReference>
<evidence type="ECO:0000256" key="13">
    <source>
        <dbReference type="ARBA" id="ARBA00022833"/>
    </source>
</evidence>
<keyword evidence="6" id="KW-0964">Secreted</keyword>
<keyword evidence="15" id="KW-0482">Metalloprotease</keyword>
<evidence type="ECO:0000256" key="10">
    <source>
        <dbReference type="ARBA" id="ARBA00022729"/>
    </source>
</evidence>
<keyword evidence="23" id="KW-1185">Reference proteome</keyword>
<proteinExistence type="predicted"/>
<feature type="domain" description="Peptidase M28" evidence="21">
    <location>
        <begin position="258"/>
        <end position="439"/>
    </location>
</feature>
<evidence type="ECO:0000256" key="14">
    <source>
        <dbReference type="ARBA" id="ARBA00023034"/>
    </source>
</evidence>
<dbReference type="GO" id="GO:0006508">
    <property type="term" value="P:proteolysis"/>
    <property type="evidence" value="ECO:0007669"/>
    <property type="project" value="UniProtKB-KW"/>
</dbReference>
<evidence type="ECO:0000256" key="16">
    <source>
        <dbReference type="ARBA" id="ARBA00023145"/>
    </source>
</evidence>
<keyword evidence="9" id="KW-0479">Metal-binding</keyword>
<evidence type="ECO:0000256" key="6">
    <source>
        <dbReference type="ARBA" id="ARBA00022525"/>
    </source>
</evidence>
<dbReference type="AlphaFoldDB" id="A0A1G6MW97"/>
<evidence type="ECO:0000256" key="15">
    <source>
        <dbReference type="ARBA" id="ARBA00023049"/>
    </source>
</evidence>
<dbReference type="Proteomes" id="UP000198757">
    <property type="component" value="Unassembled WGS sequence"/>
</dbReference>
<dbReference type="STRING" id="1285928.SAMN04487894_10356"/>
<dbReference type="InterPro" id="IPR039866">
    <property type="entry name" value="CPQ"/>
</dbReference>
<sequence>MGKKLFWIAGLFFSVNLQAQTTDEVLIRKIADEILVNSKAYENLRTLTKTIGGRLAGSPQMYQAEEWGYRLLKESGSENTVKQECMVPHWVRGGTDQATALLTNGKKKELDILALGNTEGTGSGGIKAPVILINSFEELEAKKDQLKGKIVFYNYHFNPRFIRTFEAYGDAVKYRTRGTSLAAKYGALASMVRSMSHSVDNNPHTGGTHYDTAYKKIPAVAIGLQDADWLAATLSKGDPIIISLRTMGHFLPDAKGHNIIGELKGSEFPNEIITIGGHLDSWDICEGAHDDGAGITQTIEILRAYKAIGYKPKRTIRFVLFANEENGARGGIQYADEAAKNRNETHLLALESDAGGFTPRGFGVTCNDAQFAKLKSWSPLLEPYGAGQFTRGGGGTDVLFIHEKLKVPMGELLPDSQRYFDIHHARSDVFEAVNKRELELGAVNLAALIYLVDQYGF</sequence>
<comment type="subunit">
    <text evidence="19">Homodimer. The monomeric form is inactive while the homodimer is active.</text>
</comment>
<dbReference type="GO" id="GO:0043171">
    <property type="term" value="P:peptide catabolic process"/>
    <property type="evidence" value="ECO:0007669"/>
    <property type="project" value="TreeGrafter"/>
</dbReference>
<evidence type="ECO:0000256" key="9">
    <source>
        <dbReference type="ARBA" id="ARBA00022723"/>
    </source>
</evidence>
<dbReference type="EMBL" id="FMZO01000003">
    <property type="protein sequence ID" value="SDC59534.1"/>
    <property type="molecule type" value="Genomic_DNA"/>
</dbReference>
<dbReference type="SUPFAM" id="SSF53187">
    <property type="entry name" value="Zn-dependent exopeptidases"/>
    <property type="match status" value="1"/>
</dbReference>
<evidence type="ECO:0000256" key="20">
    <source>
        <dbReference type="ARBA" id="ARBA00033328"/>
    </source>
</evidence>
<dbReference type="PANTHER" id="PTHR12053">
    <property type="entry name" value="PROTEASE FAMILY M28 PLASMA GLUTAMATE CARBOXYPEPTIDASE-RELATED"/>
    <property type="match status" value="1"/>
</dbReference>